<keyword evidence="7" id="KW-0645">Protease</keyword>
<keyword evidence="2" id="KW-0378">Hydrolase</keyword>
<dbReference type="InterPro" id="IPR001969">
    <property type="entry name" value="Aspartic_peptidase_AS"/>
</dbReference>
<evidence type="ECO:0000256" key="1">
    <source>
        <dbReference type="ARBA" id="ARBA00007447"/>
    </source>
</evidence>
<evidence type="ECO:0000313" key="7">
    <source>
        <dbReference type="EMBL" id="TDL23433.1"/>
    </source>
</evidence>
<dbReference type="STRING" id="50990.A0A4Y7Q721"/>
<sequence>MKVAVLPLLLLFVSLDAMLSNAIKFPMHARSRAFGLARRMDMSGGSAVLQNSGDISYFCNISLGGVQQTVLIDTGSSDLYVTKNVTDSKVLNVHAEVAYAGGSASGPISLATFTFDHFRVPDQAYIQATNFTEMPVDGIIGLGPSANSLVRLNLGNSTGDPPLDRIFQQNMTTPNFISILLDRKADDDAGTSDPLDHAGQLTIGEIIHGLEAVNNQPRLMALKDGGTGRPAHWATNLDPEGVIGPDGHSISVSSAVPTNNSTNLLQVVFDSGFSLPQVPKEVADGIYGRIPGSYFVPQGDIGVWAYPCDYELNVSFKFGGVSYPVHPLDLGIPAPEYEMDAQNLVLPVQESDSNTCIATFQQRFDNFINFTNVDMILGMPFMRNTYTLINFGDFVDGSSTSVADAYIQLLSITNVTDAHSDFVKIRLGGVDTTGTQALLLPAGATQSKLETTILSPDGAKHIKKLAKKTLWVIIALAALAVLGCAIFCSLMICLVKRLRRTRSGPGERSVPSVPGMSSYNPLLPGKGDHNPTEPSTLGVGYRGYQEPDYQYGHA</sequence>
<dbReference type="PANTHER" id="PTHR47966:SF51">
    <property type="entry name" value="BETA-SITE APP-CLEAVING ENZYME, ISOFORM A-RELATED"/>
    <property type="match status" value="1"/>
</dbReference>
<dbReference type="VEuPathDB" id="FungiDB:BD410DRAFT_160529"/>
<evidence type="ECO:0000256" key="2">
    <source>
        <dbReference type="ARBA" id="ARBA00022750"/>
    </source>
</evidence>
<gene>
    <name evidence="7" type="ORF">BD410DRAFT_160529</name>
</gene>
<keyword evidence="4" id="KW-0472">Membrane</keyword>
<dbReference type="OrthoDB" id="15189at2759"/>
<feature type="signal peptide" evidence="5">
    <location>
        <begin position="1"/>
        <end position="22"/>
    </location>
</feature>
<accession>A0A4Y7Q721</accession>
<dbReference type="GO" id="GO:0006508">
    <property type="term" value="P:proteolysis"/>
    <property type="evidence" value="ECO:0007669"/>
    <property type="project" value="UniProtKB-KW"/>
</dbReference>
<evidence type="ECO:0000256" key="4">
    <source>
        <dbReference type="SAM" id="Phobius"/>
    </source>
</evidence>
<feature type="domain" description="Peptidase A1" evidence="6">
    <location>
        <begin position="57"/>
        <end position="403"/>
    </location>
</feature>
<dbReference type="InterPro" id="IPR034164">
    <property type="entry name" value="Pepsin-like_dom"/>
</dbReference>
<comment type="similarity">
    <text evidence="1">Belongs to the peptidase A1 family.</text>
</comment>
<evidence type="ECO:0000256" key="5">
    <source>
        <dbReference type="SAM" id="SignalP"/>
    </source>
</evidence>
<feature type="region of interest" description="Disordered" evidence="3">
    <location>
        <begin position="502"/>
        <end position="554"/>
    </location>
</feature>
<dbReference type="InterPro" id="IPR001461">
    <property type="entry name" value="Aspartic_peptidase_A1"/>
</dbReference>
<feature type="transmembrane region" description="Helical" evidence="4">
    <location>
        <begin position="470"/>
        <end position="495"/>
    </location>
</feature>
<keyword evidence="4" id="KW-1133">Transmembrane helix</keyword>
<name>A0A4Y7Q721_9AGAM</name>
<protein>
    <submittedName>
        <fullName evidence="7">Acid protease</fullName>
    </submittedName>
</protein>
<keyword evidence="4" id="KW-0812">Transmembrane</keyword>
<keyword evidence="5" id="KW-0732">Signal</keyword>
<dbReference type="SUPFAM" id="SSF50630">
    <property type="entry name" value="Acid proteases"/>
    <property type="match status" value="1"/>
</dbReference>
<dbReference type="EMBL" id="ML170170">
    <property type="protein sequence ID" value="TDL23433.1"/>
    <property type="molecule type" value="Genomic_DNA"/>
</dbReference>
<evidence type="ECO:0000313" key="8">
    <source>
        <dbReference type="Proteomes" id="UP000294933"/>
    </source>
</evidence>
<proteinExistence type="inferred from homology"/>
<evidence type="ECO:0000256" key="3">
    <source>
        <dbReference type="SAM" id="MobiDB-lite"/>
    </source>
</evidence>
<dbReference type="InterPro" id="IPR021109">
    <property type="entry name" value="Peptidase_aspartic_dom_sf"/>
</dbReference>
<keyword evidence="2" id="KW-0064">Aspartyl protease</keyword>
<organism evidence="7 8">
    <name type="scientific">Rickenella mellea</name>
    <dbReference type="NCBI Taxonomy" id="50990"/>
    <lineage>
        <taxon>Eukaryota</taxon>
        <taxon>Fungi</taxon>
        <taxon>Dikarya</taxon>
        <taxon>Basidiomycota</taxon>
        <taxon>Agaricomycotina</taxon>
        <taxon>Agaricomycetes</taxon>
        <taxon>Hymenochaetales</taxon>
        <taxon>Rickenellaceae</taxon>
        <taxon>Rickenella</taxon>
    </lineage>
</organism>
<dbReference type="PROSITE" id="PS00141">
    <property type="entry name" value="ASP_PROTEASE"/>
    <property type="match status" value="1"/>
</dbReference>
<dbReference type="Pfam" id="PF00026">
    <property type="entry name" value="Asp"/>
    <property type="match status" value="2"/>
</dbReference>
<feature type="chain" id="PRO_5021467561" evidence="5">
    <location>
        <begin position="23"/>
        <end position="554"/>
    </location>
</feature>
<dbReference type="AlphaFoldDB" id="A0A4Y7Q721"/>
<dbReference type="Proteomes" id="UP000294933">
    <property type="component" value="Unassembled WGS sequence"/>
</dbReference>
<dbReference type="Gene3D" id="2.40.70.10">
    <property type="entry name" value="Acid Proteases"/>
    <property type="match status" value="2"/>
</dbReference>
<reference evidence="7 8" key="1">
    <citation type="submission" date="2018-06" db="EMBL/GenBank/DDBJ databases">
        <title>A transcriptomic atlas of mushroom development highlights an independent origin of complex multicellularity.</title>
        <authorList>
            <consortium name="DOE Joint Genome Institute"/>
            <person name="Krizsan K."/>
            <person name="Almasi E."/>
            <person name="Merenyi Z."/>
            <person name="Sahu N."/>
            <person name="Viragh M."/>
            <person name="Koszo T."/>
            <person name="Mondo S."/>
            <person name="Kiss B."/>
            <person name="Balint B."/>
            <person name="Kues U."/>
            <person name="Barry K."/>
            <person name="Hegedus J.C."/>
            <person name="Henrissat B."/>
            <person name="Johnson J."/>
            <person name="Lipzen A."/>
            <person name="Ohm R."/>
            <person name="Nagy I."/>
            <person name="Pangilinan J."/>
            <person name="Yan J."/>
            <person name="Xiong Y."/>
            <person name="Grigoriev I.V."/>
            <person name="Hibbett D.S."/>
            <person name="Nagy L.G."/>
        </authorList>
    </citation>
    <scope>NUCLEOTIDE SEQUENCE [LARGE SCALE GENOMIC DNA]</scope>
    <source>
        <strain evidence="7 8">SZMC22713</strain>
    </source>
</reference>
<dbReference type="PROSITE" id="PS51767">
    <property type="entry name" value="PEPTIDASE_A1"/>
    <property type="match status" value="1"/>
</dbReference>
<dbReference type="PANTHER" id="PTHR47966">
    <property type="entry name" value="BETA-SITE APP-CLEAVING ENZYME, ISOFORM A-RELATED"/>
    <property type="match status" value="1"/>
</dbReference>
<dbReference type="CDD" id="cd05471">
    <property type="entry name" value="pepsin_like"/>
    <property type="match status" value="1"/>
</dbReference>
<dbReference type="GO" id="GO:0004190">
    <property type="term" value="F:aspartic-type endopeptidase activity"/>
    <property type="evidence" value="ECO:0007669"/>
    <property type="project" value="UniProtKB-KW"/>
</dbReference>
<evidence type="ECO:0000259" key="6">
    <source>
        <dbReference type="PROSITE" id="PS51767"/>
    </source>
</evidence>
<dbReference type="InterPro" id="IPR033121">
    <property type="entry name" value="PEPTIDASE_A1"/>
</dbReference>
<keyword evidence="8" id="KW-1185">Reference proteome</keyword>